<evidence type="ECO:0000256" key="4">
    <source>
        <dbReference type="ARBA" id="ARBA00022801"/>
    </source>
</evidence>
<name>A0A9P6ZP08_9AGAM</name>
<proteinExistence type="predicted"/>
<dbReference type="InterPro" id="IPR036397">
    <property type="entry name" value="RNaseH_sf"/>
</dbReference>
<evidence type="ECO:0000256" key="5">
    <source>
        <dbReference type="ARBA" id="ARBA00022839"/>
    </source>
</evidence>
<feature type="region of interest" description="Disordered" evidence="10">
    <location>
        <begin position="140"/>
        <end position="160"/>
    </location>
</feature>
<dbReference type="Pfam" id="PF01612">
    <property type="entry name" value="DNA_pol_A_exo1"/>
    <property type="match status" value="1"/>
</dbReference>
<keyword evidence="3" id="KW-0479">Metal-binding</keyword>
<dbReference type="GO" id="GO:0008408">
    <property type="term" value="F:3'-5' exonuclease activity"/>
    <property type="evidence" value="ECO:0007669"/>
    <property type="project" value="InterPro"/>
</dbReference>
<dbReference type="AlphaFoldDB" id="A0A9P6ZP08"/>
<dbReference type="InterPro" id="IPR012337">
    <property type="entry name" value="RNaseH-like_sf"/>
</dbReference>
<evidence type="ECO:0000259" key="11">
    <source>
        <dbReference type="Pfam" id="PF01612"/>
    </source>
</evidence>
<evidence type="ECO:0000256" key="7">
    <source>
        <dbReference type="ARBA" id="ARBA00023242"/>
    </source>
</evidence>
<comment type="subcellular location">
    <subcellularLocation>
        <location evidence="1">Nucleus</location>
    </subcellularLocation>
</comment>
<keyword evidence="7" id="KW-0539">Nucleus</keyword>
<evidence type="ECO:0000256" key="2">
    <source>
        <dbReference type="ARBA" id="ARBA00022722"/>
    </source>
</evidence>
<keyword evidence="5" id="KW-0269">Exonuclease</keyword>
<dbReference type="GO" id="GO:0003676">
    <property type="term" value="F:nucleic acid binding"/>
    <property type="evidence" value="ECO:0007669"/>
    <property type="project" value="InterPro"/>
</dbReference>
<keyword evidence="6" id="KW-0460">Magnesium</keyword>
<dbReference type="InterPro" id="IPR002562">
    <property type="entry name" value="3'-5'_exonuclease_dom"/>
</dbReference>
<keyword evidence="13" id="KW-1185">Reference proteome</keyword>
<evidence type="ECO:0000256" key="9">
    <source>
        <dbReference type="ARBA" id="ARBA00042761"/>
    </source>
</evidence>
<dbReference type="GO" id="GO:0006139">
    <property type="term" value="P:nucleobase-containing compound metabolic process"/>
    <property type="evidence" value="ECO:0007669"/>
    <property type="project" value="InterPro"/>
</dbReference>
<evidence type="ECO:0000313" key="12">
    <source>
        <dbReference type="EMBL" id="KAG1773612.1"/>
    </source>
</evidence>
<feature type="region of interest" description="Disordered" evidence="10">
    <location>
        <begin position="20"/>
        <end position="48"/>
    </location>
</feature>
<comment type="caution">
    <text evidence="12">The sequence shown here is derived from an EMBL/GenBank/DDBJ whole genome shotgun (WGS) entry which is preliminary data.</text>
</comment>
<dbReference type="SUPFAM" id="SSF53098">
    <property type="entry name" value="Ribonuclease H-like"/>
    <property type="match status" value="1"/>
</dbReference>
<keyword evidence="2" id="KW-0540">Nuclease</keyword>
<evidence type="ECO:0000256" key="3">
    <source>
        <dbReference type="ARBA" id="ARBA00022723"/>
    </source>
</evidence>
<dbReference type="EMBL" id="JABBWD010000047">
    <property type="protein sequence ID" value="KAG1773612.1"/>
    <property type="molecule type" value="Genomic_DNA"/>
</dbReference>
<dbReference type="OrthoDB" id="1920326at2759"/>
<keyword evidence="4" id="KW-0378">Hydrolase</keyword>
<dbReference type="InterPro" id="IPR051132">
    <property type="entry name" value="3-5_Exonuclease_domain"/>
</dbReference>
<feature type="domain" description="3'-5' exonuclease" evidence="11">
    <location>
        <begin position="228"/>
        <end position="398"/>
    </location>
</feature>
<accession>A0A9P6ZP08</accession>
<organism evidence="12 13">
    <name type="scientific">Suillus placidus</name>
    <dbReference type="NCBI Taxonomy" id="48579"/>
    <lineage>
        <taxon>Eukaryota</taxon>
        <taxon>Fungi</taxon>
        <taxon>Dikarya</taxon>
        <taxon>Basidiomycota</taxon>
        <taxon>Agaricomycotina</taxon>
        <taxon>Agaricomycetes</taxon>
        <taxon>Agaricomycetidae</taxon>
        <taxon>Boletales</taxon>
        <taxon>Suillineae</taxon>
        <taxon>Suillaceae</taxon>
        <taxon>Suillus</taxon>
    </lineage>
</organism>
<protein>
    <recommendedName>
        <fullName evidence="8">3'-5' exonuclease</fullName>
    </recommendedName>
    <alternativeName>
        <fullName evidence="9">Werner Syndrome-like exonuclease</fullName>
    </alternativeName>
</protein>
<evidence type="ECO:0000256" key="6">
    <source>
        <dbReference type="ARBA" id="ARBA00022842"/>
    </source>
</evidence>
<dbReference type="GO" id="GO:0005634">
    <property type="term" value="C:nucleus"/>
    <property type="evidence" value="ECO:0007669"/>
    <property type="project" value="UniProtKB-SubCell"/>
</dbReference>
<evidence type="ECO:0000313" key="13">
    <source>
        <dbReference type="Proteomes" id="UP000714275"/>
    </source>
</evidence>
<dbReference type="PANTHER" id="PTHR13620:SF109">
    <property type="entry name" value="3'-5' EXONUCLEASE"/>
    <property type="match status" value="1"/>
</dbReference>
<sequence length="544" mass="60326">MATKNCVLTNTRVVSRQCILQSPTQKRTNPEVRNSEHTSPPRKAFGDLNDAVDSDSSIEIFEGNLFAQKNLKGITKNFSEKQPKPIHPFFLEQSRRNVALTSALSKSNNKVANLDKNLRSTECVALRPDKVLKRALNHTSTMETRISRRGNAPKKMGDNADVSESFTSMAVARSSGPGGRMPECYKGKGSRVTLSKSKSTAEASSSMPKFPNYSYADYCTPSPAVVYTRCEDEANKLVQTLESPLGFDLEWRVLWNSGAQERRTALVQLCDKSTILLIQINQMKRFPGKVLEVIESPSIVKTGANIHNDGEKLYRDFGITIRGLVELGALAHAADDTFSSVYKRRIVSLAKMTAMYLECNLVKGTERTSNWEAELNDKMVHYAANDAHAALMVHLKLLDLAKAGNKELDPTKYTSSVDPPSLRVGSTKVIASPTPPESNAPNFPAPPRPQYMRAYNLWHHRNTPLDKMCDILKTGGRVEPLKESTVISYVVGAIQADASLPFDMSKLLELVKMEAGSWSRHRAWLMDAERSGRGRLVPPKLPTC</sequence>
<dbReference type="GO" id="GO:0046872">
    <property type="term" value="F:metal ion binding"/>
    <property type="evidence" value="ECO:0007669"/>
    <property type="project" value="UniProtKB-KW"/>
</dbReference>
<reference evidence="12" key="1">
    <citation type="journal article" date="2020" name="New Phytol.">
        <title>Comparative genomics reveals dynamic genome evolution in host specialist ectomycorrhizal fungi.</title>
        <authorList>
            <person name="Lofgren L.A."/>
            <person name="Nguyen N.H."/>
            <person name="Vilgalys R."/>
            <person name="Ruytinx J."/>
            <person name="Liao H.L."/>
            <person name="Branco S."/>
            <person name="Kuo A."/>
            <person name="LaButti K."/>
            <person name="Lipzen A."/>
            <person name="Andreopoulos W."/>
            <person name="Pangilinan J."/>
            <person name="Riley R."/>
            <person name="Hundley H."/>
            <person name="Na H."/>
            <person name="Barry K."/>
            <person name="Grigoriev I.V."/>
            <person name="Stajich J.E."/>
            <person name="Kennedy P.G."/>
        </authorList>
    </citation>
    <scope>NUCLEOTIDE SEQUENCE</scope>
    <source>
        <strain evidence="12">DOB743</strain>
    </source>
</reference>
<dbReference type="PANTHER" id="PTHR13620">
    <property type="entry name" value="3-5 EXONUCLEASE"/>
    <property type="match status" value="1"/>
</dbReference>
<evidence type="ECO:0000256" key="8">
    <source>
        <dbReference type="ARBA" id="ARBA00040531"/>
    </source>
</evidence>
<dbReference type="Proteomes" id="UP000714275">
    <property type="component" value="Unassembled WGS sequence"/>
</dbReference>
<evidence type="ECO:0000256" key="1">
    <source>
        <dbReference type="ARBA" id="ARBA00004123"/>
    </source>
</evidence>
<dbReference type="CDD" id="cd06141">
    <property type="entry name" value="WRN_exo"/>
    <property type="match status" value="1"/>
</dbReference>
<gene>
    <name evidence="12" type="ORF">EV702DRAFT_1129291</name>
</gene>
<evidence type="ECO:0000256" key="10">
    <source>
        <dbReference type="SAM" id="MobiDB-lite"/>
    </source>
</evidence>
<dbReference type="Gene3D" id="3.30.420.10">
    <property type="entry name" value="Ribonuclease H-like superfamily/Ribonuclease H"/>
    <property type="match status" value="1"/>
</dbReference>